<proteinExistence type="predicted"/>
<dbReference type="EMBL" id="SJZF01000011">
    <property type="protein sequence ID" value="TFU26159.1"/>
    <property type="molecule type" value="Genomic_DNA"/>
</dbReference>
<name>A0A4Y9FCC4_9DEIN</name>
<dbReference type="AlphaFoldDB" id="A0A4Y9FCC4"/>
<evidence type="ECO:0000313" key="2">
    <source>
        <dbReference type="Proteomes" id="UP000297668"/>
    </source>
</evidence>
<protein>
    <submittedName>
        <fullName evidence="1">Uncharacterized protein</fullName>
    </submittedName>
</protein>
<accession>A0A4Y9FCC4</accession>
<organism evidence="1 2">
    <name type="scientific">Thermus tengchongensis</name>
    <dbReference type="NCBI Taxonomy" id="1214928"/>
    <lineage>
        <taxon>Bacteria</taxon>
        <taxon>Thermotogati</taxon>
        <taxon>Deinococcota</taxon>
        <taxon>Deinococci</taxon>
        <taxon>Thermales</taxon>
        <taxon>Thermaceae</taxon>
        <taxon>Thermus</taxon>
    </lineage>
</organism>
<dbReference type="RefSeq" id="WP_135260276.1">
    <property type="nucleotide sequence ID" value="NZ_SJZF01000011.1"/>
</dbReference>
<dbReference type="Proteomes" id="UP000297668">
    <property type="component" value="Unassembled WGS sequence"/>
</dbReference>
<evidence type="ECO:0000313" key="1">
    <source>
        <dbReference type="EMBL" id="TFU26159.1"/>
    </source>
</evidence>
<gene>
    <name evidence="1" type="ORF">E0687_07140</name>
</gene>
<reference evidence="1 2" key="1">
    <citation type="submission" date="2019-03" db="EMBL/GenBank/DDBJ databases">
        <title>Thermus tengchongensis species for the arsenic transformation mechanism.</title>
        <authorList>
            <person name="Yuan G.C."/>
        </authorList>
    </citation>
    <scope>NUCLEOTIDE SEQUENCE [LARGE SCALE GENOMIC DNA]</scope>
    <source>
        <strain evidence="1 2">15W</strain>
    </source>
</reference>
<sequence length="110" mass="12257">MFRRGDPMRLKLLRGAVMRALYVAVMASEEPINPEDPFALPRGVLARILEMGGLLPSRSELNAVVRYLTEKGYLEATWDEGEFQVVRLTTRGIDLVEGSVKDDGVLLPRG</sequence>
<comment type="caution">
    <text evidence="1">The sequence shown here is derived from an EMBL/GenBank/DDBJ whole genome shotgun (WGS) entry which is preliminary data.</text>
</comment>